<dbReference type="PROSITE" id="PS50888">
    <property type="entry name" value="BHLH"/>
    <property type="match status" value="1"/>
</dbReference>
<evidence type="ECO:0000313" key="2">
    <source>
        <dbReference type="EMBL" id="KAF8777786.1"/>
    </source>
</evidence>
<reference evidence="2" key="2">
    <citation type="submission" date="2020-06" db="EMBL/GenBank/DDBJ databases">
        <authorList>
            <person name="Sheffer M."/>
        </authorList>
    </citation>
    <scope>NUCLEOTIDE SEQUENCE</scope>
</reference>
<accession>A0A8T0ETQ4</accession>
<dbReference type="GO" id="GO:0046983">
    <property type="term" value="F:protein dimerization activity"/>
    <property type="evidence" value="ECO:0007669"/>
    <property type="project" value="InterPro"/>
</dbReference>
<dbReference type="EMBL" id="JABXBU010002072">
    <property type="protein sequence ID" value="KAF8777786.1"/>
    <property type="molecule type" value="Genomic_DNA"/>
</dbReference>
<keyword evidence="3" id="KW-1185">Reference proteome</keyword>
<dbReference type="AlphaFoldDB" id="A0A8T0ETQ4"/>
<dbReference type="SUPFAM" id="SSF47459">
    <property type="entry name" value="HLH, helix-loop-helix DNA-binding domain"/>
    <property type="match status" value="1"/>
</dbReference>
<feature type="domain" description="BHLH" evidence="1">
    <location>
        <begin position="179"/>
        <end position="231"/>
    </location>
</feature>
<gene>
    <name evidence="2" type="ORF">HNY73_014592</name>
</gene>
<organism evidence="2 3">
    <name type="scientific">Argiope bruennichi</name>
    <name type="common">Wasp spider</name>
    <name type="synonym">Aranea bruennichi</name>
    <dbReference type="NCBI Taxonomy" id="94029"/>
    <lineage>
        <taxon>Eukaryota</taxon>
        <taxon>Metazoa</taxon>
        <taxon>Ecdysozoa</taxon>
        <taxon>Arthropoda</taxon>
        <taxon>Chelicerata</taxon>
        <taxon>Arachnida</taxon>
        <taxon>Araneae</taxon>
        <taxon>Araneomorphae</taxon>
        <taxon>Entelegynae</taxon>
        <taxon>Araneoidea</taxon>
        <taxon>Araneidae</taxon>
        <taxon>Argiope</taxon>
    </lineage>
</organism>
<dbReference type="InterPro" id="IPR036638">
    <property type="entry name" value="HLH_DNA-bd_sf"/>
</dbReference>
<dbReference type="CDD" id="cd11442">
    <property type="entry name" value="bHLH_AtPRE_like"/>
    <property type="match status" value="1"/>
</dbReference>
<name>A0A8T0ETQ4_ARGBR</name>
<evidence type="ECO:0000313" key="3">
    <source>
        <dbReference type="Proteomes" id="UP000807504"/>
    </source>
</evidence>
<sequence length="318" mass="36927">MARADDTVTVRPHDISHDKWLAAVQKKEYERGSPPYPSVGPAYTNRLVKRHWQWKSYNDFRSFLSFTQSQYACTLGAKISFVEEILLLGGCTSIGPRFGEILYSNRCIAQYPEFICDESSIFSTMFRADLEYAPNDLKSTESSEALNGVLVESNRQATSQTPLWLSHISASSRRRREVLLLKQRKEKLRRRRMVRRMEYQRLRNMVPSIAAKPLVSKVTVIEEAIRYIDYLHSALLTRLRTKGLPSCLRGVDIDVNHLNLEDIKELVCQLVQRNNQLKKQKRARVHRQVDRDSPVSIFERSRLMPSYLTAKRPLPKRT</sequence>
<dbReference type="Pfam" id="PF00010">
    <property type="entry name" value="HLH"/>
    <property type="match status" value="1"/>
</dbReference>
<evidence type="ECO:0000259" key="1">
    <source>
        <dbReference type="PROSITE" id="PS50888"/>
    </source>
</evidence>
<dbReference type="InterPro" id="IPR011598">
    <property type="entry name" value="bHLH_dom"/>
</dbReference>
<proteinExistence type="predicted"/>
<comment type="caution">
    <text evidence="2">The sequence shown here is derived from an EMBL/GenBank/DDBJ whole genome shotgun (WGS) entry which is preliminary data.</text>
</comment>
<dbReference type="Proteomes" id="UP000807504">
    <property type="component" value="Unassembled WGS sequence"/>
</dbReference>
<reference evidence="2" key="1">
    <citation type="journal article" date="2020" name="bioRxiv">
        <title>Chromosome-level reference genome of the European wasp spider Argiope bruennichi: a resource for studies on range expansion and evolutionary adaptation.</title>
        <authorList>
            <person name="Sheffer M.M."/>
            <person name="Hoppe A."/>
            <person name="Krehenwinkel H."/>
            <person name="Uhl G."/>
            <person name="Kuss A.W."/>
            <person name="Jensen L."/>
            <person name="Jensen C."/>
            <person name="Gillespie R.G."/>
            <person name="Hoff K.J."/>
            <person name="Prost S."/>
        </authorList>
    </citation>
    <scope>NUCLEOTIDE SEQUENCE</scope>
</reference>
<protein>
    <recommendedName>
        <fullName evidence="1">BHLH domain-containing protein</fullName>
    </recommendedName>
</protein>
<dbReference type="Gene3D" id="4.10.280.10">
    <property type="entry name" value="Helix-loop-helix DNA-binding domain"/>
    <property type="match status" value="1"/>
</dbReference>